<name>A0ABR3VBF7_HUMIN</name>
<keyword evidence="3" id="KW-1185">Reference proteome</keyword>
<proteinExistence type="predicted"/>
<feature type="region of interest" description="Disordered" evidence="1">
    <location>
        <begin position="267"/>
        <end position="300"/>
    </location>
</feature>
<reference evidence="2 3" key="1">
    <citation type="journal article" date="2024" name="Commun. Biol.">
        <title>Comparative genomic analysis of thermophilic fungi reveals convergent evolutionary adaptations and gene losses.</title>
        <authorList>
            <person name="Steindorff A.S."/>
            <person name="Aguilar-Pontes M.V."/>
            <person name="Robinson A.J."/>
            <person name="Andreopoulos B."/>
            <person name="LaButti K."/>
            <person name="Kuo A."/>
            <person name="Mondo S."/>
            <person name="Riley R."/>
            <person name="Otillar R."/>
            <person name="Haridas S."/>
            <person name="Lipzen A."/>
            <person name="Grimwood J."/>
            <person name="Schmutz J."/>
            <person name="Clum A."/>
            <person name="Reid I.D."/>
            <person name="Moisan M.C."/>
            <person name="Butler G."/>
            <person name="Nguyen T.T.M."/>
            <person name="Dewar K."/>
            <person name="Conant G."/>
            <person name="Drula E."/>
            <person name="Henrissat B."/>
            <person name="Hansel C."/>
            <person name="Singer S."/>
            <person name="Hutchinson M.I."/>
            <person name="de Vries R.P."/>
            <person name="Natvig D.O."/>
            <person name="Powell A.J."/>
            <person name="Tsang A."/>
            <person name="Grigoriev I.V."/>
        </authorList>
    </citation>
    <scope>NUCLEOTIDE SEQUENCE [LARGE SCALE GENOMIC DNA]</scope>
    <source>
        <strain evidence="2 3">CBS 620.91</strain>
    </source>
</reference>
<protein>
    <submittedName>
        <fullName evidence="2">Uncharacterized protein</fullName>
    </submittedName>
</protein>
<organism evidence="2 3">
    <name type="scientific">Humicola insolens</name>
    <name type="common">Soft-rot fungus</name>
    <dbReference type="NCBI Taxonomy" id="85995"/>
    <lineage>
        <taxon>Eukaryota</taxon>
        <taxon>Fungi</taxon>
        <taxon>Dikarya</taxon>
        <taxon>Ascomycota</taxon>
        <taxon>Pezizomycotina</taxon>
        <taxon>Sordariomycetes</taxon>
        <taxon>Sordariomycetidae</taxon>
        <taxon>Sordariales</taxon>
        <taxon>Chaetomiaceae</taxon>
        <taxon>Mycothermus</taxon>
    </lineage>
</organism>
<gene>
    <name evidence="2" type="ORF">VTJ49DRAFT_2101</name>
</gene>
<evidence type="ECO:0000256" key="1">
    <source>
        <dbReference type="SAM" id="MobiDB-lite"/>
    </source>
</evidence>
<evidence type="ECO:0000313" key="2">
    <source>
        <dbReference type="EMBL" id="KAL1838877.1"/>
    </source>
</evidence>
<comment type="caution">
    <text evidence="2">The sequence shown here is derived from an EMBL/GenBank/DDBJ whole genome shotgun (WGS) entry which is preliminary data.</text>
</comment>
<dbReference type="EMBL" id="JAZGSY010000188">
    <property type="protein sequence ID" value="KAL1838877.1"/>
    <property type="molecule type" value="Genomic_DNA"/>
</dbReference>
<feature type="compositionally biased region" description="Polar residues" evidence="1">
    <location>
        <begin position="269"/>
        <end position="296"/>
    </location>
</feature>
<sequence length="336" mass="35616">MIRYGKRTGCEVALGGSWSPGNGVHPFTQRRCLPFSPSYIIIGPHAMPTGVTGAATVSVGNSGRGCPPRPGCRVTSPSRRVPSPFVIVLDGATDSTSSVVVFLTGLNCFPVACAQHRELPVFAPERDAKTIFIESAIGLFREIVNIEQLKDGNGDIGIDANYTLFCQQDLAGRADVVTVRSVVSSQAVVAQDQETDQLSLHDGEPGLTLSTDDHDEASQDVVVDDTSVAVVLGSSLSLDQVDVDSGVVIMVLLLLLPVSSARVLEDQDSSTQATQCPSQTGPSRSAPMTPSRSCSTGKERWRCCGGSLQCLSTTKRCRKPVPYPAEARSLSGRLLK</sequence>
<evidence type="ECO:0000313" key="3">
    <source>
        <dbReference type="Proteomes" id="UP001583172"/>
    </source>
</evidence>
<accession>A0ABR3VBF7</accession>
<dbReference type="Proteomes" id="UP001583172">
    <property type="component" value="Unassembled WGS sequence"/>
</dbReference>